<proteinExistence type="inferred from homology"/>
<evidence type="ECO:0000256" key="8">
    <source>
        <dbReference type="ARBA" id="ARBA00023146"/>
    </source>
</evidence>
<dbReference type="InterPro" id="IPR036754">
    <property type="entry name" value="YbaK/aa-tRNA-synt-asso_dom_sf"/>
</dbReference>
<comment type="subunit">
    <text evidence="2 10">Homodimer.</text>
</comment>
<name>A0AAU9D6C4_9LACO</name>
<reference evidence="12 13" key="1">
    <citation type="journal article" date="2023" name="Microbiol. Spectr.">
        <title>Symbiosis of Carpenter Bees with Uncharacterized Lactic Acid Bacteria Showing NAD Auxotrophy.</title>
        <authorList>
            <person name="Kawasaki S."/>
            <person name="Ozawa K."/>
            <person name="Mori T."/>
            <person name="Yamamoto A."/>
            <person name="Ito M."/>
            <person name="Ohkuma M."/>
            <person name="Sakamoto M."/>
            <person name="Matsutani M."/>
        </authorList>
    </citation>
    <scope>NUCLEOTIDE SEQUENCE [LARGE SCALE GENOMIC DNA]</scope>
    <source>
        <strain evidence="12 13">KimC2</strain>
    </source>
</reference>
<dbReference type="Gene3D" id="3.40.50.800">
    <property type="entry name" value="Anticodon-binding domain"/>
    <property type="match status" value="1"/>
</dbReference>
<accession>A0AAU9D6C4</accession>
<evidence type="ECO:0000313" key="13">
    <source>
        <dbReference type="Proteomes" id="UP001321804"/>
    </source>
</evidence>
<dbReference type="InterPro" id="IPR044140">
    <property type="entry name" value="ProRS_anticodon_short"/>
</dbReference>
<dbReference type="InterPro" id="IPR045864">
    <property type="entry name" value="aa-tRNA-synth_II/BPL/LPL"/>
</dbReference>
<dbReference type="InterPro" id="IPR004500">
    <property type="entry name" value="Pro-tRNA-synth_IIa_bac-type"/>
</dbReference>
<dbReference type="InterPro" id="IPR002314">
    <property type="entry name" value="aa-tRNA-synt_IIb"/>
</dbReference>
<dbReference type="GO" id="GO:0005829">
    <property type="term" value="C:cytosol"/>
    <property type="evidence" value="ECO:0007669"/>
    <property type="project" value="TreeGrafter"/>
</dbReference>
<dbReference type="CDD" id="cd00861">
    <property type="entry name" value="ProRS_anticodon_short"/>
    <property type="match status" value="1"/>
</dbReference>
<dbReference type="GO" id="GO:0004827">
    <property type="term" value="F:proline-tRNA ligase activity"/>
    <property type="evidence" value="ECO:0007669"/>
    <property type="project" value="UniProtKB-UniRule"/>
</dbReference>
<dbReference type="InterPro" id="IPR006195">
    <property type="entry name" value="aa-tRNA-synth_II"/>
</dbReference>
<evidence type="ECO:0000256" key="5">
    <source>
        <dbReference type="ARBA" id="ARBA00022741"/>
    </source>
</evidence>
<dbReference type="GO" id="GO:0016740">
    <property type="term" value="F:transferase activity"/>
    <property type="evidence" value="ECO:0007669"/>
    <property type="project" value="UniProtKB-ARBA"/>
</dbReference>
<dbReference type="GO" id="GO:0005524">
    <property type="term" value="F:ATP binding"/>
    <property type="evidence" value="ECO:0007669"/>
    <property type="project" value="UniProtKB-UniRule"/>
</dbReference>
<dbReference type="Pfam" id="PF04073">
    <property type="entry name" value="tRNA_edit"/>
    <property type="match status" value="1"/>
</dbReference>
<dbReference type="GO" id="GO:0140096">
    <property type="term" value="F:catalytic activity, acting on a protein"/>
    <property type="evidence" value="ECO:0007669"/>
    <property type="project" value="UniProtKB-ARBA"/>
</dbReference>
<dbReference type="CDD" id="cd00779">
    <property type="entry name" value="ProRS_core_prok"/>
    <property type="match status" value="1"/>
</dbReference>
<comment type="similarity">
    <text evidence="10">Belongs to the class-II aminoacyl-tRNA synthetase family. ProS type 1 subfamily.</text>
</comment>
<dbReference type="SUPFAM" id="SSF55826">
    <property type="entry name" value="YbaK/ProRS associated domain"/>
    <property type="match status" value="1"/>
</dbReference>
<comment type="catalytic activity">
    <reaction evidence="9 10">
        <text>tRNA(Pro) + L-proline + ATP = L-prolyl-tRNA(Pro) + AMP + diphosphate</text>
        <dbReference type="Rhea" id="RHEA:14305"/>
        <dbReference type="Rhea" id="RHEA-COMP:9700"/>
        <dbReference type="Rhea" id="RHEA-COMP:9702"/>
        <dbReference type="ChEBI" id="CHEBI:30616"/>
        <dbReference type="ChEBI" id="CHEBI:33019"/>
        <dbReference type="ChEBI" id="CHEBI:60039"/>
        <dbReference type="ChEBI" id="CHEBI:78442"/>
        <dbReference type="ChEBI" id="CHEBI:78532"/>
        <dbReference type="ChEBI" id="CHEBI:456215"/>
        <dbReference type="EC" id="6.1.1.15"/>
    </reaction>
</comment>
<dbReference type="Pfam" id="PF03129">
    <property type="entry name" value="HGTP_anticodon"/>
    <property type="match status" value="1"/>
</dbReference>
<dbReference type="GO" id="GO:0002161">
    <property type="term" value="F:aminoacyl-tRNA deacylase activity"/>
    <property type="evidence" value="ECO:0007669"/>
    <property type="project" value="InterPro"/>
</dbReference>
<dbReference type="PRINTS" id="PR01046">
    <property type="entry name" value="TRNASYNTHPRO"/>
</dbReference>
<dbReference type="InterPro" id="IPR023717">
    <property type="entry name" value="Pro-tRNA-Synthase_IIa_type1"/>
</dbReference>
<dbReference type="NCBIfam" id="TIGR00409">
    <property type="entry name" value="proS_fam_II"/>
    <property type="match status" value="1"/>
</dbReference>
<dbReference type="SUPFAM" id="SSF52954">
    <property type="entry name" value="Class II aaRS ABD-related"/>
    <property type="match status" value="1"/>
</dbReference>
<dbReference type="HAMAP" id="MF_01569">
    <property type="entry name" value="Pro_tRNA_synth_type1"/>
    <property type="match status" value="1"/>
</dbReference>
<dbReference type="FunFam" id="3.40.50.800:FF:000011">
    <property type="entry name" value="Proline--tRNA ligase"/>
    <property type="match status" value="1"/>
</dbReference>
<dbReference type="SUPFAM" id="SSF55681">
    <property type="entry name" value="Class II aaRS and biotin synthetases"/>
    <property type="match status" value="1"/>
</dbReference>
<evidence type="ECO:0000256" key="6">
    <source>
        <dbReference type="ARBA" id="ARBA00022840"/>
    </source>
</evidence>
<dbReference type="CDD" id="cd04334">
    <property type="entry name" value="ProRS-INS"/>
    <property type="match status" value="1"/>
</dbReference>
<comment type="function">
    <text evidence="10">Catalyzes the attachment of proline to tRNA(Pro) in a two-step reaction: proline is first activated by ATP to form Pro-AMP and then transferred to the acceptor end of tRNA(Pro). As ProRS can inadvertently accommodate and process non-cognate amino acids such as alanine and cysteine, to avoid such errors it has two additional distinct editing activities against alanine. One activity is designated as 'pretransfer' editing and involves the tRNA(Pro)-independent hydrolysis of activated Ala-AMP. The other activity is designated 'posttransfer' editing and involves deacylation of mischarged Ala-tRNA(Pro). The misacylated Cys-tRNA(Pro) is not edited by ProRS.</text>
</comment>
<dbReference type="Gene3D" id="3.30.930.10">
    <property type="entry name" value="Bira Bifunctional Protein, Domain 2"/>
    <property type="match status" value="2"/>
</dbReference>
<evidence type="ECO:0000259" key="11">
    <source>
        <dbReference type="PROSITE" id="PS50862"/>
    </source>
</evidence>
<dbReference type="EMBL" id="AP026801">
    <property type="protein sequence ID" value="BDR56312.1"/>
    <property type="molecule type" value="Genomic_DNA"/>
</dbReference>
<dbReference type="InterPro" id="IPR036621">
    <property type="entry name" value="Anticodon-bd_dom_sf"/>
</dbReference>
<gene>
    <name evidence="10 12" type="primary">proS</name>
    <name evidence="12" type="ORF">KIMC2_08740</name>
</gene>
<dbReference type="InterPro" id="IPR050062">
    <property type="entry name" value="Pro-tRNA_synthetase"/>
</dbReference>
<evidence type="ECO:0000256" key="2">
    <source>
        <dbReference type="ARBA" id="ARBA00011738"/>
    </source>
</evidence>
<dbReference type="RefSeq" id="WP_317698221.1">
    <property type="nucleotide sequence ID" value="NZ_AP026801.1"/>
</dbReference>
<evidence type="ECO:0000313" key="12">
    <source>
        <dbReference type="EMBL" id="BDR56312.1"/>
    </source>
</evidence>
<dbReference type="AlphaFoldDB" id="A0AAU9D6C4"/>
<dbReference type="InterPro" id="IPR033730">
    <property type="entry name" value="ProRS_core_prok"/>
</dbReference>
<dbReference type="Proteomes" id="UP001321804">
    <property type="component" value="Chromosome"/>
</dbReference>
<dbReference type="EC" id="6.1.1.15" evidence="10"/>
<evidence type="ECO:0000256" key="3">
    <source>
        <dbReference type="ARBA" id="ARBA00022490"/>
    </source>
</evidence>
<evidence type="ECO:0000256" key="9">
    <source>
        <dbReference type="ARBA" id="ARBA00047671"/>
    </source>
</evidence>
<keyword evidence="8 10" id="KW-0030">Aminoacyl-tRNA synthetase</keyword>
<evidence type="ECO:0000256" key="10">
    <source>
        <dbReference type="HAMAP-Rule" id="MF_01569"/>
    </source>
</evidence>
<keyword evidence="13" id="KW-1185">Reference proteome</keyword>
<dbReference type="PROSITE" id="PS50862">
    <property type="entry name" value="AA_TRNA_LIGASE_II"/>
    <property type="match status" value="1"/>
</dbReference>
<dbReference type="InterPro" id="IPR002316">
    <property type="entry name" value="Pro-tRNA-ligase_IIa"/>
</dbReference>
<dbReference type="PANTHER" id="PTHR42753:SF2">
    <property type="entry name" value="PROLINE--TRNA LIGASE"/>
    <property type="match status" value="1"/>
</dbReference>
<evidence type="ECO:0000256" key="4">
    <source>
        <dbReference type="ARBA" id="ARBA00022598"/>
    </source>
</evidence>
<keyword evidence="5 10" id="KW-0547">Nucleotide-binding</keyword>
<keyword evidence="6 10" id="KW-0067">ATP-binding</keyword>
<comment type="subcellular location">
    <subcellularLocation>
        <location evidence="1 10">Cytoplasm</location>
    </subcellularLocation>
</comment>
<dbReference type="Pfam" id="PF00587">
    <property type="entry name" value="tRNA-synt_2b"/>
    <property type="match status" value="1"/>
</dbReference>
<keyword evidence="7 10" id="KW-0648">Protein biosynthesis</keyword>
<feature type="domain" description="Aminoacyl-transfer RNA synthetases class-II family profile" evidence="11">
    <location>
        <begin position="51"/>
        <end position="467"/>
    </location>
</feature>
<dbReference type="GO" id="GO:0006433">
    <property type="term" value="P:prolyl-tRNA aminoacylation"/>
    <property type="evidence" value="ECO:0007669"/>
    <property type="project" value="UniProtKB-UniRule"/>
</dbReference>
<dbReference type="NCBIfam" id="NF006625">
    <property type="entry name" value="PRK09194.1"/>
    <property type="match status" value="1"/>
</dbReference>
<dbReference type="InterPro" id="IPR004154">
    <property type="entry name" value="Anticodon-bd"/>
</dbReference>
<comment type="domain">
    <text evidence="10">Consists of three domains: the N-terminal catalytic domain, the editing domain and the C-terminal anticodon-binding domain.</text>
</comment>
<dbReference type="InterPro" id="IPR007214">
    <property type="entry name" value="YbaK/aa-tRNA-synth-assoc-dom"/>
</dbReference>
<dbReference type="KEGG" id="xak:KIMC2_08740"/>
<evidence type="ECO:0000256" key="1">
    <source>
        <dbReference type="ARBA" id="ARBA00004496"/>
    </source>
</evidence>
<sequence>MKQSLYFIPTTKEIPNDAEAISHQLLIRGGFIRQEIGGVFMYLPLAYRSLQRIEKIIEEEMDKISCPEMLMPVILPASLWQKSGRYENYGPELFKLQDRAKRDLILGPTHEESFADLIRGIWNSYKDFPKTLYQIQTKFRDELRPRFGLLRNKEFIMLDGYSFGATDSDLDYSYDQFDSAFRKIFDRTGLNYISVVADNGAMGGRESTEFQAVAAIGEDDVAYVGENGVGANIEVAVGIPPFQIEEQKEDRKEMEKVATPDVKTVSDVANFFKVPAYKIVKSIVYFSDDQPVLVVAPGDHEINENKLQNGLSAKSIRLATPEEVKDILGVSIGSVGPVDVKGKIKIVMDLTVNYLHNFYVGANTDGFHYQNVNCDRDFVADEQFDLIQINEGDLDPKSNQPYKIEQSIEIGHIFKLGTFYSEGLGATFLDQDGNEKPIIMGSYGIGVSRLLSAIVEQNNDQNGIIWPKTVTPFDVHIIEINNKDDEIVKLSEKLEKELESAGYSVLLDDRKARPGVKFAESDLIGFPLRVVVGKKAQDGIVEIKERRTGQVEELKVSEVVDFVRDYYSK</sequence>
<keyword evidence="4 10" id="KW-0436">Ligase</keyword>
<evidence type="ECO:0000256" key="7">
    <source>
        <dbReference type="ARBA" id="ARBA00022917"/>
    </source>
</evidence>
<protein>
    <recommendedName>
        <fullName evidence="10">Proline--tRNA ligase</fullName>
        <ecNumber evidence="10">6.1.1.15</ecNumber>
    </recommendedName>
    <alternativeName>
        <fullName evidence="10">Prolyl-tRNA synthetase</fullName>
        <shortName evidence="10">ProRS</shortName>
    </alternativeName>
</protein>
<dbReference type="PANTHER" id="PTHR42753">
    <property type="entry name" value="MITOCHONDRIAL RIBOSOME PROTEIN L39/PROLYL-TRNA LIGASE FAMILY MEMBER"/>
    <property type="match status" value="1"/>
</dbReference>
<organism evidence="12 13">
    <name type="scientific">Xylocopilactobacillus apis</name>
    <dbReference type="NCBI Taxonomy" id="2932183"/>
    <lineage>
        <taxon>Bacteria</taxon>
        <taxon>Bacillati</taxon>
        <taxon>Bacillota</taxon>
        <taxon>Bacilli</taxon>
        <taxon>Lactobacillales</taxon>
        <taxon>Lactobacillaceae</taxon>
        <taxon>Xylocopilactobacillus</taxon>
    </lineage>
</organism>
<keyword evidence="3 10" id="KW-0963">Cytoplasm</keyword>